<dbReference type="Proteomes" id="UP000663860">
    <property type="component" value="Unassembled WGS sequence"/>
</dbReference>
<organism evidence="2 3">
    <name type="scientific">Adineta steineri</name>
    <dbReference type="NCBI Taxonomy" id="433720"/>
    <lineage>
        <taxon>Eukaryota</taxon>
        <taxon>Metazoa</taxon>
        <taxon>Spiralia</taxon>
        <taxon>Gnathifera</taxon>
        <taxon>Rotifera</taxon>
        <taxon>Eurotatoria</taxon>
        <taxon>Bdelloidea</taxon>
        <taxon>Adinetida</taxon>
        <taxon>Adinetidae</taxon>
        <taxon>Adineta</taxon>
    </lineage>
</organism>
<dbReference type="EMBL" id="CAJNOE010000235">
    <property type="protein sequence ID" value="CAF1076165.1"/>
    <property type="molecule type" value="Genomic_DNA"/>
</dbReference>
<reference evidence="2" key="1">
    <citation type="submission" date="2021-02" db="EMBL/GenBank/DDBJ databases">
        <authorList>
            <person name="Nowell W R."/>
        </authorList>
    </citation>
    <scope>NUCLEOTIDE SEQUENCE</scope>
</reference>
<sequence>MISALCTEQAVICEEEFDYRNPFVFPGLCVGCFIAEVLFKSTSECFYNWTCLNIIQLYGRFSSPVNVMSFNSLWLVFK</sequence>
<dbReference type="Proteomes" id="UP000663868">
    <property type="component" value="Unassembled WGS sequence"/>
</dbReference>
<dbReference type="EMBL" id="CAJOBB010003042">
    <property type="protein sequence ID" value="CAF4016641.1"/>
    <property type="molecule type" value="Genomic_DNA"/>
</dbReference>
<evidence type="ECO:0000313" key="1">
    <source>
        <dbReference type="EMBL" id="CAF1076165.1"/>
    </source>
</evidence>
<evidence type="ECO:0000313" key="3">
    <source>
        <dbReference type="Proteomes" id="UP000663868"/>
    </source>
</evidence>
<dbReference type="AlphaFoldDB" id="A0A819PR30"/>
<accession>A0A819PR30</accession>
<name>A0A819PR30_9BILA</name>
<comment type="caution">
    <text evidence="2">The sequence shown here is derived from an EMBL/GenBank/DDBJ whole genome shotgun (WGS) entry which is preliminary data.</text>
</comment>
<protein>
    <submittedName>
        <fullName evidence="2">Uncharacterized protein</fullName>
    </submittedName>
</protein>
<gene>
    <name evidence="1" type="ORF">IZO911_LOCUS21696</name>
    <name evidence="2" type="ORF">KXQ929_LOCUS29414</name>
</gene>
<evidence type="ECO:0000313" key="2">
    <source>
        <dbReference type="EMBL" id="CAF4016641.1"/>
    </source>
</evidence>
<proteinExistence type="predicted"/>